<dbReference type="Gene3D" id="1.20.1270.60">
    <property type="entry name" value="Arfaptin homology (AH) domain/BAR domain"/>
    <property type="match status" value="1"/>
</dbReference>
<evidence type="ECO:0000259" key="5">
    <source>
        <dbReference type="PROSITE" id="PS50195"/>
    </source>
</evidence>
<dbReference type="Proteomes" id="UP000694427">
    <property type="component" value="Unplaced"/>
</dbReference>
<keyword evidence="7" id="KW-1185">Reference proteome</keyword>
<dbReference type="Pfam" id="PF00787">
    <property type="entry name" value="PX"/>
    <property type="match status" value="1"/>
</dbReference>
<evidence type="ECO:0000256" key="4">
    <source>
        <dbReference type="PIRNR" id="PIRNR036924"/>
    </source>
</evidence>
<dbReference type="GO" id="GO:0005829">
    <property type="term" value="C:cytosol"/>
    <property type="evidence" value="ECO:0007669"/>
    <property type="project" value="GOC"/>
</dbReference>
<dbReference type="InterPro" id="IPR036871">
    <property type="entry name" value="PX_dom_sf"/>
</dbReference>
<name>A0A8C1G0K0_CYPCA</name>
<comment type="similarity">
    <text evidence="1 4">Belongs to the sorting nexin family.</text>
</comment>
<dbReference type="GO" id="GO:0035091">
    <property type="term" value="F:phosphatidylinositol binding"/>
    <property type="evidence" value="ECO:0007669"/>
    <property type="project" value="UniProtKB-UniRule"/>
</dbReference>
<reference evidence="6" key="2">
    <citation type="submission" date="2025-09" db="UniProtKB">
        <authorList>
            <consortium name="Ensembl"/>
        </authorList>
    </citation>
    <scope>IDENTIFICATION</scope>
</reference>
<comment type="function">
    <text evidence="4">Involved in several stages of intracellular trafficking.</text>
</comment>
<accession>A0A8C1G0K0</accession>
<keyword evidence="2 4" id="KW-0813">Transport</keyword>
<reference evidence="6" key="1">
    <citation type="submission" date="2025-08" db="UniProtKB">
        <authorList>
            <consortium name="Ensembl"/>
        </authorList>
    </citation>
    <scope>IDENTIFICATION</scope>
</reference>
<feature type="domain" description="PX" evidence="5">
    <location>
        <begin position="28"/>
        <end position="175"/>
    </location>
</feature>
<sequence>MLGLFLFRYTSQKILYCSSAPRAVNVDLQTDATLQVDISDALSERDKVKFTVHTKSTLPNFKQNEFSVVRQHEEFIWLHDSFVENEEYAGYIIPPAPPKPDFDASREKLQKLGEGEGSMTKEEFTKMKQELEAEYLAIFKKTVAMHEVFLCRVAAHPVLRKDLNFHVFLEYNQDLSVRGKNKKEKLEDFFKNVVKSADGVLVAGVKDVDDFFEHEKTFLLEYHNRVKDSSAKSDRMIRSHKSTFLFFFIWCEWSKVFLFCSLINRFFLKVSELFEKTRKIEARVAADEDLKLADLLKYYLRESQAAKDLLYRRGRALVDYENANKALDKARAKNKDVLQAETTQQVCCQKFEKISESAKQELIDFKTRRVAAFRKNLVELAELELKHAKGNLQLLQSCLGVLKGDT</sequence>
<protein>
    <recommendedName>
        <fullName evidence="4">Sorting nexin</fullName>
    </recommendedName>
</protein>
<dbReference type="FunFam" id="1.20.1270.60:FF:000008">
    <property type="entry name" value="Sorting nexin"/>
    <property type="match status" value="1"/>
</dbReference>
<evidence type="ECO:0000256" key="1">
    <source>
        <dbReference type="ARBA" id="ARBA00010883"/>
    </source>
</evidence>
<dbReference type="Ensembl" id="ENSCCRT00010002200.1">
    <property type="protein sequence ID" value="ENSCCRP00010002024.1"/>
    <property type="gene ID" value="ENSCCRG00010000678.1"/>
</dbReference>
<evidence type="ECO:0000256" key="3">
    <source>
        <dbReference type="ARBA" id="ARBA00022927"/>
    </source>
</evidence>
<dbReference type="FunFam" id="3.30.1520.10:FF:000001">
    <property type="entry name" value="Sorting nexin"/>
    <property type="match status" value="1"/>
</dbReference>
<dbReference type="Pfam" id="PF09325">
    <property type="entry name" value="Vps5"/>
    <property type="match status" value="1"/>
</dbReference>
<dbReference type="PIRSF" id="PIRSF036924">
    <property type="entry name" value="Snx5_Snx6"/>
    <property type="match status" value="1"/>
</dbReference>
<proteinExistence type="inferred from homology"/>
<dbReference type="SUPFAM" id="SSF64268">
    <property type="entry name" value="PX domain"/>
    <property type="match status" value="1"/>
</dbReference>
<dbReference type="PANTHER" id="PTHR45850:SF4">
    <property type="entry name" value="SORTING NEXIN-6"/>
    <property type="match status" value="1"/>
</dbReference>
<dbReference type="PANTHER" id="PTHR45850">
    <property type="entry name" value="SORTING NEXIN FAMILY MEMBER"/>
    <property type="match status" value="1"/>
</dbReference>
<evidence type="ECO:0000313" key="7">
    <source>
        <dbReference type="Proteomes" id="UP000694427"/>
    </source>
</evidence>
<dbReference type="AlphaFoldDB" id="A0A8C1G0K0"/>
<dbReference type="InterPro" id="IPR001683">
    <property type="entry name" value="PX_dom"/>
</dbReference>
<evidence type="ECO:0000313" key="6">
    <source>
        <dbReference type="Ensembl" id="ENSCCRP00010002024.1"/>
    </source>
</evidence>
<evidence type="ECO:0000256" key="2">
    <source>
        <dbReference type="ARBA" id="ARBA00022448"/>
    </source>
</evidence>
<dbReference type="GO" id="GO:0005768">
    <property type="term" value="C:endosome"/>
    <property type="evidence" value="ECO:0007669"/>
    <property type="project" value="UniProtKB-ARBA"/>
</dbReference>
<keyword evidence="3 4" id="KW-0653">Protein transport</keyword>
<dbReference type="GO" id="GO:0015031">
    <property type="term" value="P:protein transport"/>
    <property type="evidence" value="ECO:0007669"/>
    <property type="project" value="UniProtKB-KW"/>
</dbReference>
<organism evidence="6 7">
    <name type="scientific">Cyprinus carpio</name>
    <name type="common">Common carp</name>
    <dbReference type="NCBI Taxonomy" id="7962"/>
    <lineage>
        <taxon>Eukaryota</taxon>
        <taxon>Metazoa</taxon>
        <taxon>Chordata</taxon>
        <taxon>Craniata</taxon>
        <taxon>Vertebrata</taxon>
        <taxon>Euteleostomi</taxon>
        <taxon>Actinopterygii</taxon>
        <taxon>Neopterygii</taxon>
        <taxon>Teleostei</taxon>
        <taxon>Ostariophysi</taxon>
        <taxon>Cypriniformes</taxon>
        <taxon>Cyprinidae</taxon>
        <taxon>Cyprininae</taxon>
        <taxon>Cyprinus</taxon>
    </lineage>
</organism>
<dbReference type="Gene3D" id="3.30.1520.10">
    <property type="entry name" value="Phox-like domain"/>
    <property type="match status" value="1"/>
</dbReference>
<dbReference type="SUPFAM" id="SSF103657">
    <property type="entry name" value="BAR/IMD domain-like"/>
    <property type="match status" value="1"/>
</dbReference>
<dbReference type="GO" id="GO:0042147">
    <property type="term" value="P:retrograde transport, endosome to Golgi"/>
    <property type="evidence" value="ECO:0007669"/>
    <property type="project" value="TreeGrafter"/>
</dbReference>
<dbReference type="PROSITE" id="PS50195">
    <property type="entry name" value="PX"/>
    <property type="match status" value="1"/>
</dbReference>
<dbReference type="InterPro" id="IPR014637">
    <property type="entry name" value="SNX5/SNX6/SNX32"/>
</dbReference>
<dbReference type="InterPro" id="IPR015404">
    <property type="entry name" value="Vps5_C"/>
</dbReference>
<dbReference type="InterPro" id="IPR027267">
    <property type="entry name" value="AH/BAR_dom_sf"/>
</dbReference>